<dbReference type="HOGENOM" id="CLU_146165_0_0_1"/>
<evidence type="ECO:0000313" key="2">
    <source>
        <dbReference type="Proteomes" id="UP000054485"/>
    </source>
</evidence>
<dbReference type="EMBL" id="KN835317">
    <property type="protein sequence ID" value="KIK40057.1"/>
    <property type="molecule type" value="Genomic_DNA"/>
</dbReference>
<dbReference type="Proteomes" id="UP000054485">
    <property type="component" value="Unassembled WGS sequence"/>
</dbReference>
<name>A0A0D0B0H9_9AGAM</name>
<dbReference type="OrthoDB" id="2674711at2759"/>
<evidence type="ECO:0000313" key="1">
    <source>
        <dbReference type="EMBL" id="KIK40057.1"/>
    </source>
</evidence>
<evidence type="ECO:0008006" key="3">
    <source>
        <dbReference type="Google" id="ProtNLM"/>
    </source>
</evidence>
<reference evidence="2" key="2">
    <citation type="submission" date="2015-01" db="EMBL/GenBank/DDBJ databases">
        <title>Evolutionary Origins and Diversification of the Mycorrhizal Mutualists.</title>
        <authorList>
            <consortium name="DOE Joint Genome Institute"/>
            <consortium name="Mycorrhizal Genomics Consortium"/>
            <person name="Kohler A."/>
            <person name="Kuo A."/>
            <person name="Nagy L.G."/>
            <person name="Floudas D."/>
            <person name="Copeland A."/>
            <person name="Barry K.W."/>
            <person name="Cichocki N."/>
            <person name="Veneault-Fourrey C."/>
            <person name="LaButti K."/>
            <person name="Lindquist E.A."/>
            <person name="Lipzen A."/>
            <person name="Lundell T."/>
            <person name="Morin E."/>
            <person name="Murat C."/>
            <person name="Riley R."/>
            <person name="Ohm R."/>
            <person name="Sun H."/>
            <person name="Tunlid A."/>
            <person name="Henrissat B."/>
            <person name="Grigoriev I.V."/>
            <person name="Hibbett D.S."/>
            <person name="Martin F."/>
        </authorList>
    </citation>
    <scope>NUCLEOTIDE SEQUENCE [LARGE SCALE GENOMIC DNA]</scope>
    <source>
        <strain evidence="2">UH-Slu-Lm8-n1</strain>
    </source>
</reference>
<proteinExistence type="predicted"/>
<protein>
    <recommendedName>
        <fullName evidence="3">Reverse transcriptase zinc-binding domain-containing protein</fullName>
    </recommendedName>
</protein>
<reference evidence="1 2" key="1">
    <citation type="submission" date="2014-04" db="EMBL/GenBank/DDBJ databases">
        <authorList>
            <consortium name="DOE Joint Genome Institute"/>
            <person name="Kuo A."/>
            <person name="Ruytinx J."/>
            <person name="Rineau F."/>
            <person name="Colpaert J."/>
            <person name="Kohler A."/>
            <person name="Nagy L.G."/>
            <person name="Floudas D."/>
            <person name="Copeland A."/>
            <person name="Barry K.W."/>
            <person name="Cichocki N."/>
            <person name="Veneault-Fourrey C."/>
            <person name="LaButti K."/>
            <person name="Lindquist E.A."/>
            <person name="Lipzen A."/>
            <person name="Lundell T."/>
            <person name="Morin E."/>
            <person name="Murat C."/>
            <person name="Sun H."/>
            <person name="Tunlid A."/>
            <person name="Henrissat B."/>
            <person name="Grigoriev I.V."/>
            <person name="Hibbett D.S."/>
            <person name="Martin F."/>
            <person name="Nordberg H.P."/>
            <person name="Cantor M.N."/>
            <person name="Hua S.X."/>
        </authorList>
    </citation>
    <scope>NUCLEOTIDE SEQUENCE [LARGE SCALE GENOMIC DNA]</scope>
    <source>
        <strain evidence="1 2">UH-Slu-Lm8-n1</strain>
    </source>
</reference>
<keyword evidence="2" id="KW-1185">Reference proteome</keyword>
<gene>
    <name evidence="1" type="ORF">CY34DRAFT_88064</name>
</gene>
<accession>A0A0D0B0H9</accession>
<sequence length="99" mass="11311">MLWLRTRHISLNQHLHRIGKSLSPNCPHCVDIPETVQHFLLSCPHYTRERHTLTSALRRQASSITYLLTNAKATAHLIRFINSTGRLKSTFGDVPPSSR</sequence>
<dbReference type="AlphaFoldDB" id="A0A0D0B0H9"/>
<dbReference type="InParanoid" id="A0A0D0B0H9"/>
<organism evidence="1 2">
    <name type="scientific">Suillus luteus UH-Slu-Lm8-n1</name>
    <dbReference type="NCBI Taxonomy" id="930992"/>
    <lineage>
        <taxon>Eukaryota</taxon>
        <taxon>Fungi</taxon>
        <taxon>Dikarya</taxon>
        <taxon>Basidiomycota</taxon>
        <taxon>Agaricomycotina</taxon>
        <taxon>Agaricomycetes</taxon>
        <taxon>Agaricomycetidae</taxon>
        <taxon>Boletales</taxon>
        <taxon>Suillineae</taxon>
        <taxon>Suillaceae</taxon>
        <taxon>Suillus</taxon>
    </lineage>
</organism>